<organism evidence="1 2">
    <name type="scientific">Symbiodinium pilosum</name>
    <name type="common">Dinoflagellate</name>
    <dbReference type="NCBI Taxonomy" id="2952"/>
    <lineage>
        <taxon>Eukaryota</taxon>
        <taxon>Sar</taxon>
        <taxon>Alveolata</taxon>
        <taxon>Dinophyceae</taxon>
        <taxon>Suessiales</taxon>
        <taxon>Symbiodiniaceae</taxon>
        <taxon>Symbiodinium</taxon>
    </lineage>
</organism>
<keyword evidence="2" id="KW-1185">Reference proteome</keyword>
<dbReference type="EMBL" id="CAJNIZ010048285">
    <property type="protein sequence ID" value="CAE7785783.1"/>
    <property type="molecule type" value="Genomic_DNA"/>
</dbReference>
<feature type="non-terminal residue" evidence="1">
    <location>
        <position position="1"/>
    </location>
</feature>
<evidence type="ECO:0000313" key="1">
    <source>
        <dbReference type="EMBL" id="CAE7785783.1"/>
    </source>
</evidence>
<gene>
    <name evidence="1" type="ORF">SPIL2461_LOCUS23419</name>
</gene>
<feature type="non-terminal residue" evidence="1">
    <location>
        <position position="113"/>
    </location>
</feature>
<protein>
    <submittedName>
        <fullName evidence="1">Uncharacterized protein</fullName>
    </submittedName>
</protein>
<comment type="caution">
    <text evidence="1">The sequence shown here is derived from an EMBL/GenBank/DDBJ whole genome shotgun (WGS) entry which is preliminary data.</text>
</comment>
<proteinExistence type="predicted"/>
<sequence length="113" mass="12745">ATGWQMPGKAPVIFQHEGLFGVPEDGEVYDIFFDARVDDMQVVLKDICTGKQIAAKDIVQEEGQYATRLVRFFRYYEEKSSQIRPLLQSEKTGACCAAVAQDVELMMHELLAL</sequence>
<dbReference type="Proteomes" id="UP000649617">
    <property type="component" value="Unassembled WGS sequence"/>
</dbReference>
<accession>A0A812YL87</accession>
<evidence type="ECO:0000313" key="2">
    <source>
        <dbReference type="Proteomes" id="UP000649617"/>
    </source>
</evidence>
<name>A0A812YL87_SYMPI</name>
<dbReference type="AlphaFoldDB" id="A0A812YL87"/>
<reference evidence="1" key="1">
    <citation type="submission" date="2021-02" db="EMBL/GenBank/DDBJ databases">
        <authorList>
            <person name="Dougan E. K."/>
            <person name="Rhodes N."/>
            <person name="Thang M."/>
            <person name="Chan C."/>
        </authorList>
    </citation>
    <scope>NUCLEOTIDE SEQUENCE</scope>
</reference>
<dbReference type="OrthoDB" id="539213at2759"/>